<dbReference type="Proteomes" id="UP000038045">
    <property type="component" value="Unplaced"/>
</dbReference>
<protein>
    <submittedName>
        <fullName evidence="3">Chitin-binding type-2 domain-containing protein</fullName>
    </submittedName>
</protein>
<dbReference type="STRING" id="131310.A0A0N4Z9Q1"/>
<feature type="region of interest" description="Disordered" evidence="1">
    <location>
        <begin position="322"/>
        <end position="345"/>
    </location>
</feature>
<reference evidence="3" key="1">
    <citation type="submission" date="2017-02" db="UniProtKB">
        <authorList>
            <consortium name="WormBaseParasite"/>
        </authorList>
    </citation>
    <scope>IDENTIFICATION</scope>
</reference>
<keyword evidence="2" id="KW-1185">Reference proteome</keyword>
<dbReference type="AlphaFoldDB" id="A0A0N4Z9Q1"/>
<name>A0A0N4Z9Q1_PARTI</name>
<dbReference type="WBParaSite" id="PTRK_0000411300.1">
    <property type="protein sequence ID" value="PTRK_0000411300.1"/>
    <property type="gene ID" value="PTRK_0000411300"/>
</dbReference>
<evidence type="ECO:0000313" key="3">
    <source>
        <dbReference type="WBParaSite" id="PTRK_0000411300.1"/>
    </source>
</evidence>
<evidence type="ECO:0000256" key="1">
    <source>
        <dbReference type="SAM" id="MobiDB-lite"/>
    </source>
</evidence>
<proteinExistence type="predicted"/>
<accession>A0A0N4Z9Q1</accession>
<organism evidence="2 3">
    <name type="scientific">Parastrongyloides trichosuri</name>
    <name type="common">Possum-specific nematode worm</name>
    <dbReference type="NCBI Taxonomy" id="131310"/>
    <lineage>
        <taxon>Eukaryota</taxon>
        <taxon>Metazoa</taxon>
        <taxon>Ecdysozoa</taxon>
        <taxon>Nematoda</taxon>
        <taxon>Chromadorea</taxon>
        <taxon>Rhabditida</taxon>
        <taxon>Tylenchina</taxon>
        <taxon>Panagrolaimomorpha</taxon>
        <taxon>Strongyloidoidea</taxon>
        <taxon>Strongyloididae</taxon>
        <taxon>Parastrongyloides</taxon>
    </lineage>
</organism>
<evidence type="ECO:0000313" key="2">
    <source>
        <dbReference type="Proteomes" id="UP000038045"/>
    </source>
</evidence>
<sequence length="465" mass="53150">MSEKDKLENEFGKEEHAVKLPDSQLHNPIWMVTRRQQTEVSPVRVRDADTQREILTSPYHTRSVTTTERVHIMQTPLNIDIEDINEDMITSLSPTGNATRTVYSTTSTHLEGPTQIHGGVTASGVPLHMGIQIQPESKQTTTVITTTTTTYRVVESSEDVPMETDEEMLSPMTIDLQFLRSLASPKTMHVKTDILMSPTNKKNFDFDASTNEMNSPKDHNYVIVNKSESSNPVSPSSEKTRIVFEYIPYDSKYPEPNKYTGPVDITYKKNDLQTLPIQHHVQIYHPSGQSDIPVEMENSGEKIGGKRHQKDGIFKNLFKRRRSTSRDDHTDEIPMYIDGNDNPEKKEIKDLDEMALDDEGNLISQSNNEGVKKGLGSKITQFFKRSESKEKYPLTEKIEEDLSYQYLSLKPEKTKQKITATFLTKTAYQEYPYEQPYLGSYYDLARTKDISPEPVEFYISIYHTG</sequence>